<evidence type="ECO:0000256" key="7">
    <source>
        <dbReference type="RuleBase" id="RU003845"/>
    </source>
</evidence>
<organism evidence="10 11">
    <name type="scientific">Fundulus heteroclitus</name>
    <name type="common">Killifish</name>
    <name type="synonym">Mummichog</name>
    <dbReference type="NCBI Taxonomy" id="8078"/>
    <lineage>
        <taxon>Eukaryota</taxon>
        <taxon>Metazoa</taxon>
        <taxon>Chordata</taxon>
        <taxon>Craniata</taxon>
        <taxon>Vertebrata</taxon>
        <taxon>Euteleostomi</taxon>
        <taxon>Actinopterygii</taxon>
        <taxon>Neopterygii</taxon>
        <taxon>Teleostei</taxon>
        <taxon>Neoteleostei</taxon>
        <taxon>Acanthomorphata</taxon>
        <taxon>Ovalentaria</taxon>
        <taxon>Atherinomorphae</taxon>
        <taxon>Cyprinodontiformes</taxon>
        <taxon>Fundulidae</taxon>
        <taxon>Fundulus</taxon>
    </lineage>
</organism>
<evidence type="ECO:0000256" key="3">
    <source>
        <dbReference type="ARBA" id="ARBA00023055"/>
    </source>
</evidence>
<dbReference type="PANTHER" id="PTHR10972:SF53">
    <property type="entry name" value="OXYSTEROL-BINDING PROTEIN-RELATED PROTEIN 1"/>
    <property type="match status" value="1"/>
</dbReference>
<dbReference type="GeneTree" id="ENSGT00940000155295"/>
<dbReference type="AlphaFoldDB" id="A0A3Q2PN88"/>
<dbReference type="Ensembl" id="ENSFHET00000032743.1">
    <property type="protein sequence ID" value="ENSFHEP00000014319.1"/>
    <property type="gene ID" value="ENSFHEG00000015997.1"/>
</dbReference>
<accession>A0A3Q2PN88</accession>
<dbReference type="GO" id="GO:0097038">
    <property type="term" value="C:perinuclear endoplasmic reticulum"/>
    <property type="evidence" value="ECO:0007669"/>
    <property type="project" value="TreeGrafter"/>
</dbReference>
<reference evidence="10" key="1">
    <citation type="submission" date="2025-08" db="UniProtKB">
        <authorList>
            <consortium name="Ensembl"/>
        </authorList>
    </citation>
    <scope>IDENTIFICATION</scope>
</reference>
<feature type="coiled-coil region" evidence="8">
    <location>
        <begin position="352"/>
        <end position="379"/>
    </location>
</feature>
<dbReference type="GO" id="GO:0015485">
    <property type="term" value="F:cholesterol binding"/>
    <property type="evidence" value="ECO:0007669"/>
    <property type="project" value="TreeGrafter"/>
</dbReference>
<feature type="region of interest" description="Disordered" evidence="9">
    <location>
        <begin position="425"/>
        <end position="465"/>
    </location>
</feature>
<dbReference type="PROSITE" id="PS50297">
    <property type="entry name" value="ANK_REP_REGION"/>
    <property type="match status" value="3"/>
</dbReference>
<evidence type="ECO:0000256" key="8">
    <source>
        <dbReference type="SAM" id="Coils"/>
    </source>
</evidence>
<dbReference type="Gene3D" id="2.40.160.120">
    <property type="match status" value="1"/>
</dbReference>
<evidence type="ECO:0000256" key="6">
    <source>
        <dbReference type="RuleBase" id="RU003844"/>
    </source>
</evidence>
<keyword evidence="8" id="KW-0175">Coiled coil</keyword>
<evidence type="ECO:0000313" key="10">
    <source>
        <dbReference type="Ensembl" id="ENSFHEP00000014319.1"/>
    </source>
</evidence>
<evidence type="ECO:0000256" key="1">
    <source>
        <dbReference type="ARBA" id="ARBA00008842"/>
    </source>
</evidence>
<dbReference type="PANTHER" id="PTHR10972">
    <property type="entry name" value="OXYSTEROL-BINDING PROTEIN-RELATED"/>
    <property type="match status" value="1"/>
</dbReference>
<dbReference type="GO" id="GO:0005829">
    <property type="term" value="C:cytosol"/>
    <property type="evidence" value="ECO:0007669"/>
    <property type="project" value="TreeGrafter"/>
</dbReference>
<keyword evidence="3 7" id="KW-0445">Lipid transport</keyword>
<feature type="region of interest" description="Disordered" evidence="9">
    <location>
        <begin position="731"/>
        <end position="757"/>
    </location>
</feature>
<dbReference type="InterPro" id="IPR000648">
    <property type="entry name" value="Oxysterol-bd"/>
</dbReference>
<dbReference type="Pfam" id="PF00023">
    <property type="entry name" value="Ank"/>
    <property type="match status" value="1"/>
</dbReference>
<evidence type="ECO:0000256" key="4">
    <source>
        <dbReference type="ARBA" id="ARBA00023121"/>
    </source>
</evidence>
<dbReference type="Pfam" id="PF01237">
    <property type="entry name" value="Oxysterol_BP"/>
    <property type="match status" value="1"/>
</dbReference>
<dbReference type="Gene3D" id="3.30.70.3490">
    <property type="match status" value="1"/>
</dbReference>
<feature type="repeat" description="ANK" evidence="5">
    <location>
        <begin position="163"/>
        <end position="195"/>
    </location>
</feature>
<proteinExistence type="inferred from homology"/>
<dbReference type="PROSITE" id="PS50088">
    <property type="entry name" value="ANK_REPEAT"/>
    <property type="match status" value="3"/>
</dbReference>
<reference evidence="10" key="2">
    <citation type="submission" date="2025-09" db="UniProtKB">
        <authorList>
            <consortium name="Ensembl"/>
        </authorList>
    </citation>
    <scope>IDENTIFICATION</scope>
</reference>
<keyword evidence="4" id="KW-0446">Lipid-binding</keyword>
<dbReference type="GO" id="GO:0006869">
    <property type="term" value="P:lipid transport"/>
    <property type="evidence" value="ECO:0007669"/>
    <property type="project" value="UniProtKB-KW"/>
</dbReference>
<evidence type="ECO:0000256" key="2">
    <source>
        <dbReference type="ARBA" id="ARBA00022448"/>
    </source>
</evidence>
<feature type="repeat" description="ANK" evidence="5">
    <location>
        <begin position="35"/>
        <end position="67"/>
    </location>
</feature>
<keyword evidence="11" id="KW-1185">Reference proteome</keyword>
<comment type="similarity">
    <text evidence="1 6">Belongs to the OSBP family.</text>
</comment>
<feature type="coiled-coil region" evidence="8">
    <location>
        <begin position="812"/>
        <end position="846"/>
    </location>
</feature>
<evidence type="ECO:0000313" key="11">
    <source>
        <dbReference type="Proteomes" id="UP000265000"/>
    </source>
</evidence>
<dbReference type="InterPro" id="IPR018494">
    <property type="entry name" value="Oxysterol-bd_CS"/>
</dbReference>
<dbReference type="FunFam" id="2.40.160.120:FF:000005">
    <property type="entry name" value="Oxysterol-binding protein"/>
    <property type="match status" value="1"/>
</dbReference>
<evidence type="ECO:0000256" key="9">
    <source>
        <dbReference type="SAM" id="MobiDB-lite"/>
    </source>
</evidence>
<evidence type="ECO:0000256" key="5">
    <source>
        <dbReference type="PROSITE-ProRule" id="PRU00023"/>
    </source>
</evidence>
<dbReference type="Proteomes" id="UP000265000">
    <property type="component" value="Unplaced"/>
</dbReference>
<sequence>STGAREGGGLPGFHMCLAKASIFLLSVSARSKSTLGWTALHLACNSGHRDVVEELLKAGVDVNLQDNVGDTPLHKAAYTGRKEIVLLLLRYDARATIINGAAKIPKDVTEDDEIITMLEAAERREMRRREERLLEAAREGDLSTLSKLLGAQEAPDINCRDSVGNTPLHCAAYRGQKHCITKLLKSGASPNVRNTNGMQFNPFSCLICGSCLVSLNVIFGVQKVEGPLWKVHRCRITLFLLYLNASVFRADARAGVRKQGCKSLSQAYCMVKPWDHCFFTVRCFDDTVHNFKVPSKMDSMATRKRWLEALEEHASYSTRHFNQDQITLDAGSDGYMEMGNLMQAIQVWSLKVEQEEGKNKALTEALQTLAAEHHELKQSLSRSRRPSALCSLTEDDFYDAVSESESELSVSGFLSVASCSWEEDEGRHTPLPNSLHHPSGHRGAAGMSGEGNDGNKDAQHNGVRKHRASLPAPMFSRNDVSVWSILKKCIGMELSKIAMPVIFNEPLSFLQRITEYMEHTYLIHQANAATDSTERMKCVAAFAVSAVASQWERTGKPFNPLLGETYELIREDLGFRWVSEQVSHHPPISAFHAEGLREDFLFHGSIYPKLKFWGKSIEAEPKGTITLELPKHNESYTWTNPTCCVHNIIVGQLWIEQYGNVEVINHKTGERCNMTFKPCGLFGKELHKVEGYIQDKSKRKLCAIYGKWTECLYTVDPANFDAHKKADKKNLEEKKRNKESSVDEESEEKPPPDAETVQVIPGSELIWKITPRPENSPQFYAFSTFAMQLNELDKSMEGVLPPTDSRLRPDIRAMENGDIDLASAEKKRLEEKQRMARKNRSKSTEEWKIRWFQQGPNPHNKAQDWLYTKGYWDRNYPRLPDIY</sequence>
<dbReference type="GO" id="GO:0005886">
    <property type="term" value="C:plasma membrane"/>
    <property type="evidence" value="ECO:0007669"/>
    <property type="project" value="TreeGrafter"/>
</dbReference>
<keyword evidence="5" id="KW-0040">ANK repeat</keyword>
<dbReference type="InterPro" id="IPR002110">
    <property type="entry name" value="Ankyrin_rpt"/>
</dbReference>
<dbReference type="Gene3D" id="1.25.40.20">
    <property type="entry name" value="Ankyrin repeat-containing domain"/>
    <property type="match status" value="2"/>
</dbReference>
<protein>
    <recommendedName>
        <fullName evidence="7">Oxysterol-binding protein</fullName>
    </recommendedName>
</protein>
<dbReference type="InterPro" id="IPR037239">
    <property type="entry name" value="OSBP_sf"/>
</dbReference>
<feature type="compositionally biased region" description="Basic and acidic residues" evidence="9">
    <location>
        <begin position="731"/>
        <end position="741"/>
    </location>
</feature>
<dbReference type="SUPFAM" id="SSF48403">
    <property type="entry name" value="Ankyrin repeat"/>
    <property type="match status" value="1"/>
</dbReference>
<feature type="repeat" description="ANK" evidence="5">
    <location>
        <begin position="68"/>
        <end position="100"/>
    </location>
</feature>
<name>A0A3Q2PN88_FUNHE</name>
<dbReference type="FunFam" id="3.30.70.3490:FF:000003">
    <property type="entry name" value="Oxysterol-binding protein"/>
    <property type="match status" value="1"/>
</dbReference>
<dbReference type="Pfam" id="PF12796">
    <property type="entry name" value="Ank_2"/>
    <property type="match status" value="1"/>
</dbReference>
<dbReference type="SMART" id="SM00248">
    <property type="entry name" value="ANK"/>
    <property type="match status" value="4"/>
</dbReference>
<dbReference type="PROSITE" id="PS01013">
    <property type="entry name" value="OSBP"/>
    <property type="match status" value="1"/>
</dbReference>
<keyword evidence="2 7" id="KW-0813">Transport</keyword>
<dbReference type="PRINTS" id="PR01415">
    <property type="entry name" value="ANKYRIN"/>
</dbReference>
<dbReference type="InterPro" id="IPR036770">
    <property type="entry name" value="Ankyrin_rpt-contain_sf"/>
</dbReference>
<dbReference type="SUPFAM" id="SSF144000">
    <property type="entry name" value="Oxysterol-binding protein-like"/>
    <property type="match status" value="1"/>
</dbReference>